<dbReference type="SUPFAM" id="SSF53850">
    <property type="entry name" value="Periplasmic binding protein-like II"/>
    <property type="match status" value="1"/>
</dbReference>
<keyword evidence="3" id="KW-0238">DNA-binding</keyword>
<dbReference type="EMBL" id="BMOF01000018">
    <property type="protein sequence ID" value="GGJ99232.1"/>
    <property type="molecule type" value="Genomic_DNA"/>
</dbReference>
<evidence type="ECO:0000313" key="6">
    <source>
        <dbReference type="EMBL" id="GGJ99232.1"/>
    </source>
</evidence>
<evidence type="ECO:0000256" key="3">
    <source>
        <dbReference type="ARBA" id="ARBA00023125"/>
    </source>
</evidence>
<dbReference type="CDD" id="cd05466">
    <property type="entry name" value="PBP2_LTTR_substrate"/>
    <property type="match status" value="1"/>
</dbReference>
<dbReference type="Pfam" id="PF03466">
    <property type="entry name" value="LysR_substrate"/>
    <property type="match status" value="1"/>
</dbReference>
<feature type="domain" description="HTH lysR-type" evidence="5">
    <location>
        <begin position="1"/>
        <end position="58"/>
    </location>
</feature>
<sequence>MLYEQLEVLAAIVEEGSMNRAADRLRITQPALSRAIKKLEERFGTAFFERRGKQLVLTPAGRRAYQTAVEVVEAVRRLADELAALETPTRGPLTLGAGLTTLYHVLPPLLGPFTRQYPEIDINVKTGRAHEMVKALETGEVDLAFIAADQFHHPYLQAFPLEAEAVILAVPAHHPLAHAPTPLSVSALDGQPFLLFSPGTYYRDFLDRIFSESGVRPNIRLEVDSFTTLKKLVEAGLGVTFLPQSYVQDEVATGRIVAVPVRELASVRFVTYLLSPPRVQRGTARLFLQFTREFYALR</sequence>
<dbReference type="InterPro" id="IPR036390">
    <property type="entry name" value="WH_DNA-bd_sf"/>
</dbReference>
<reference evidence="6" key="2">
    <citation type="submission" date="2020-09" db="EMBL/GenBank/DDBJ databases">
        <authorList>
            <person name="Sun Q."/>
            <person name="Ohkuma M."/>
        </authorList>
    </citation>
    <scope>NUCLEOTIDE SEQUENCE</scope>
    <source>
        <strain evidence="6">JCM 14719</strain>
    </source>
</reference>
<dbReference type="FunFam" id="1.10.10.10:FF:000001">
    <property type="entry name" value="LysR family transcriptional regulator"/>
    <property type="match status" value="1"/>
</dbReference>
<accession>A0A8J3BD13</accession>
<keyword evidence="4" id="KW-0804">Transcription</keyword>
<keyword evidence="2" id="KW-0805">Transcription regulation</keyword>
<dbReference type="PANTHER" id="PTHR30126">
    <property type="entry name" value="HTH-TYPE TRANSCRIPTIONAL REGULATOR"/>
    <property type="match status" value="1"/>
</dbReference>
<dbReference type="GO" id="GO:0000976">
    <property type="term" value="F:transcription cis-regulatory region binding"/>
    <property type="evidence" value="ECO:0007669"/>
    <property type="project" value="TreeGrafter"/>
</dbReference>
<reference evidence="6" key="1">
    <citation type="journal article" date="2014" name="Int. J. Syst. Evol. Microbiol.">
        <title>Complete genome sequence of Corynebacterium casei LMG S-19264T (=DSM 44701T), isolated from a smear-ripened cheese.</title>
        <authorList>
            <consortium name="US DOE Joint Genome Institute (JGI-PGF)"/>
            <person name="Walter F."/>
            <person name="Albersmeier A."/>
            <person name="Kalinowski J."/>
            <person name="Ruckert C."/>
        </authorList>
    </citation>
    <scope>NUCLEOTIDE SEQUENCE</scope>
    <source>
        <strain evidence="6">JCM 14719</strain>
    </source>
</reference>
<dbReference type="PANTHER" id="PTHR30126:SF40">
    <property type="entry name" value="HTH-TYPE TRANSCRIPTIONAL REGULATOR GLTR"/>
    <property type="match status" value="1"/>
</dbReference>
<dbReference type="InterPro" id="IPR005119">
    <property type="entry name" value="LysR_subst-bd"/>
</dbReference>
<evidence type="ECO:0000256" key="4">
    <source>
        <dbReference type="ARBA" id="ARBA00023163"/>
    </source>
</evidence>
<comment type="caution">
    <text evidence="6">The sequence shown here is derived from an EMBL/GenBank/DDBJ whole genome shotgun (WGS) entry which is preliminary data.</text>
</comment>
<dbReference type="InterPro" id="IPR036388">
    <property type="entry name" value="WH-like_DNA-bd_sf"/>
</dbReference>
<gene>
    <name evidence="6" type="ORF">GCM10007043_11630</name>
</gene>
<proteinExistence type="inferred from homology"/>
<protein>
    <submittedName>
        <fullName evidence="6">LysR family transcriptional regulator</fullName>
    </submittedName>
</protein>
<dbReference type="Gene3D" id="3.40.190.290">
    <property type="match status" value="1"/>
</dbReference>
<dbReference type="Proteomes" id="UP000637720">
    <property type="component" value="Unassembled WGS sequence"/>
</dbReference>
<dbReference type="PROSITE" id="PS50931">
    <property type="entry name" value="HTH_LYSR"/>
    <property type="match status" value="1"/>
</dbReference>
<dbReference type="GO" id="GO:0003700">
    <property type="term" value="F:DNA-binding transcription factor activity"/>
    <property type="evidence" value="ECO:0007669"/>
    <property type="project" value="InterPro"/>
</dbReference>
<dbReference type="RefSeq" id="WP_188817104.1">
    <property type="nucleotide sequence ID" value="NZ_BMOF01000018.1"/>
</dbReference>
<evidence type="ECO:0000256" key="1">
    <source>
        <dbReference type="ARBA" id="ARBA00009437"/>
    </source>
</evidence>
<dbReference type="PRINTS" id="PR00039">
    <property type="entry name" value="HTHLYSR"/>
</dbReference>
<comment type="similarity">
    <text evidence="1">Belongs to the LysR transcriptional regulatory family.</text>
</comment>
<dbReference type="Gene3D" id="1.10.10.10">
    <property type="entry name" value="Winged helix-like DNA-binding domain superfamily/Winged helix DNA-binding domain"/>
    <property type="match status" value="1"/>
</dbReference>
<dbReference type="Pfam" id="PF00126">
    <property type="entry name" value="HTH_1"/>
    <property type="match status" value="1"/>
</dbReference>
<keyword evidence="7" id="KW-1185">Reference proteome</keyword>
<dbReference type="InterPro" id="IPR000847">
    <property type="entry name" value="LysR_HTH_N"/>
</dbReference>
<evidence type="ECO:0000259" key="5">
    <source>
        <dbReference type="PROSITE" id="PS50931"/>
    </source>
</evidence>
<dbReference type="SUPFAM" id="SSF46785">
    <property type="entry name" value="Winged helix' DNA-binding domain"/>
    <property type="match status" value="1"/>
</dbReference>
<dbReference type="AlphaFoldDB" id="A0A8J3BD13"/>
<evidence type="ECO:0000256" key="2">
    <source>
        <dbReference type="ARBA" id="ARBA00023015"/>
    </source>
</evidence>
<name>A0A8J3BD13_9BACI</name>
<organism evidence="6 7">
    <name type="scientific">Calditerricola satsumensis</name>
    <dbReference type="NCBI Taxonomy" id="373054"/>
    <lineage>
        <taxon>Bacteria</taxon>
        <taxon>Bacillati</taxon>
        <taxon>Bacillota</taxon>
        <taxon>Bacilli</taxon>
        <taxon>Bacillales</taxon>
        <taxon>Bacillaceae</taxon>
        <taxon>Calditerricola</taxon>
    </lineage>
</organism>
<evidence type="ECO:0000313" key="7">
    <source>
        <dbReference type="Proteomes" id="UP000637720"/>
    </source>
</evidence>